<dbReference type="Pfam" id="PF00817">
    <property type="entry name" value="IMS"/>
    <property type="match status" value="1"/>
</dbReference>
<evidence type="ECO:0000256" key="1">
    <source>
        <dbReference type="ARBA" id="ARBA00010945"/>
    </source>
</evidence>
<dbReference type="PROSITE" id="PS50173">
    <property type="entry name" value="UMUC"/>
    <property type="match status" value="1"/>
</dbReference>
<keyword evidence="2" id="KW-0227">DNA damage</keyword>
<dbReference type="GO" id="GO:0042276">
    <property type="term" value="P:error-prone translesion synthesis"/>
    <property type="evidence" value="ECO:0007669"/>
    <property type="project" value="TreeGrafter"/>
</dbReference>
<dbReference type="Gene3D" id="1.10.150.20">
    <property type="entry name" value="5' to 3' exonuclease, C-terminal subdomain"/>
    <property type="match status" value="1"/>
</dbReference>
<dbReference type="AlphaFoldDB" id="A0P5G8"/>
<organism evidence="7 8">
    <name type="scientific">Methylophilales bacterium HTCC2181</name>
    <dbReference type="NCBI Taxonomy" id="383631"/>
    <lineage>
        <taxon>Bacteria</taxon>
        <taxon>Pseudomonadati</taxon>
        <taxon>Pseudomonadota</taxon>
        <taxon>Betaproteobacteria</taxon>
        <taxon>Nitrosomonadales</taxon>
        <taxon>OM43 clade</taxon>
    </lineage>
</organism>
<dbReference type="GO" id="GO:0006281">
    <property type="term" value="P:DNA repair"/>
    <property type="evidence" value="ECO:0007669"/>
    <property type="project" value="UniProtKB-KW"/>
</dbReference>
<keyword evidence="3" id="KW-0741">SOS mutagenesis</keyword>
<dbReference type="InterPro" id="IPR025188">
    <property type="entry name" value="DUF4113"/>
</dbReference>
<dbReference type="Gene3D" id="3.30.70.270">
    <property type="match status" value="1"/>
</dbReference>
<feature type="domain" description="UmuC" evidence="6">
    <location>
        <begin position="2"/>
        <end position="186"/>
    </location>
</feature>
<dbReference type="Pfam" id="PF11799">
    <property type="entry name" value="IMS_C"/>
    <property type="match status" value="1"/>
</dbReference>
<evidence type="ECO:0000313" key="8">
    <source>
        <dbReference type="Proteomes" id="UP000054262"/>
    </source>
</evidence>
<comment type="similarity">
    <text evidence="1">Belongs to the DNA polymerase type-Y family.</text>
</comment>
<reference evidence="7 8" key="1">
    <citation type="submission" date="2006-11" db="EMBL/GenBank/DDBJ databases">
        <authorList>
            <person name="Giovannoni S."/>
            <person name="Vergin K."/>
            <person name="Ferriera S."/>
            <person name="Johnson J."/>
            <person name="Kravitz S."/>
            <person name="Beeson K."/>
            <person name="Sutton G."/>
            <person name="Rogers Y.-H."/>
            <person name="Friedman R."/>
            <person name="Frazier M."/>
            <person name="Venter J.C."/>
        </authorList>
    </citation>
    <scope>NUCLEOTIDE SEQUENCE [LARGE SCALE GENOMIC DNA]</scope>
    <source>
        <strain evidence="7 8">HTCC2181</strain>
    </source>
</reference>
<dbReference type="PANTHER" id="PTHR11076:SF34">
    <property type="entry name" value="PROTEIN UMUC"/>
    <property type="match status" value="1"/>
</dbReference>
<name>A0P5G8_9PROT</name>
<dbReference type="EMBL" id="AAUX01000001">
    <property type="protein sequence ID" value="EAV46778.1"/>
    <property type="molecule type" value="Genomic_DNA"/>
</dbReference>
<keyword evidence="5" id="KW-0742">SOS response</keyword>
<dbReference type="SUPFAM" id="SSF56672">
    <property type="entry name" value="DNA/RNA polymerases"/>
    <property type="match status" value="1"/>
</dbReference>
<dbReference type="InterPro" id="IPR043128">
    <property type="entry name" value="Rev_trsase/Diguanyl_cyclase"/>
</dbReference>
<dbReference type="Pfam" id="PF13438">
    <property type="entry name" value="DUF4113"/>
    <property type="match status" value="1"/>
</dbReference>
<evidence type="ECO:0000256" key="4">
    <source>
        <dbReference type="ARBA" id="ARBA00023204"/>
    </source>
</evidence>
<dbReference type="GO" id="GO:0009432">
    <property type="term" value="P:SOS response"/>
    <property type="evidence" value="ECO:0007669"/>
    <property type="project" value="UniProtKB-KW"/>
</dbReference>
<keyword evidence="4" id="KW-0234">DNA repair</keyword>
<protein>
    <submittedName>
        <fullName evidence="7">DNA repair protein</fullName>
    </submittedName>
</protein>
<dbReference type="CDD" id="cd01700">
    <property type="entry name" value="PolY_Pol_V_umuC"/>
    <property type="match status" value="1"/>
</dbReference>
<evidence type="ECO:0000256" key="5">
    <source>
        <dbReference type="ARBA" id="ARBA00023236"/>
    </source>
</evidence>
<dbReference type="InterPro" id="IPR043502">
    <property type="entry name" value="DNA/RNA_pol_sf"/>
</dbReference>
<gene>
    <name evidence="7" type="ORF">MB2181_01855</name>
</gene>
<dbReference type="OrthoDB" id="9808813at2"/>
<accession>A0P5G8</accession>
<sequence>MIALVDVNNFYVSCERLFNPYLINKPVVVLSNNDGCIISRSQEAKNLGIKMGEPLFKASAIIRQHQVQVLSSNYPLYADISARVMSLLSDFTSTQEIYSIDECFLDMEGHENLQDIARKIKRLLWRYLRMPVCVGIGPTKVLAKLANRCAKKQDQQSGVFIISNASASELNNMMDDLSVDQIWGVGKALAVKLQKKSIYSILDLKQSNPTWVRKFFGINMERIIYELNGVSCLLIDNQYVAKKGIRCSRSFGENVNDYIRLAEAVTTFSGRAALKARSQNTGTNAVTVFLSTNPFNKEHRHYQDAITMPLEQLTNQTNLIVKAALSGLRKIYKQKVTYSKCGVILNSLEELDKLSYPLISPIHNRQANLTKIIDEINNKFDKNSLHIAFQPLYPSWDMRQSYRSQSYSTSWSELLLVGC</sequence>
<evidence type="ECO:0000259" key="6">
    <source>
        <dbReference type="PROSITE" id="PS50173"/>
    </source>
</evidence>
<dbReference type="GO" id="GO:0005829">
    <property type="term" value="C:cytosol"/>
    <property type="evidence" value="ECO:0007669"/>
    <property type="project" value="TreeGrafter"/>
</dbReference>
<dbReference type="InterPro" id="IPR001126">
    <property type="entry name" value="UmuC"/>
</dbReference>
<keyword evidence="8" id="KW-1185">Reference proteome</keyword>
<comment type="caution">
    <text evidence="7">The sequence shown here is derived from an EMBL/GenBank/DDBJ whole genome shotgun (WGS) entry which is preliminary data.</text>
</comment>
<dbReference type="InterPro" id="IPR017961">
    <property type="entry name" value="DNA_pol_Y-fam_little_finger"/>
</dbReference>
<dbReference type="InterPro" id="IPR050116">
    <property type="entry name" value="DNA_polymerase-Y"/>
</dbReference>
<dbReference type="Gene3D" id="3.40.1170.60">
    <property type="match status" value="1"/>
</dbReference>
<dbReference type="PANTHER" id="PTHR11076">
    <property type="entry name" value="DNA REPAIR POLYMERASE UMUC / TRANSFERASE FAMILY MEMBER"/>
    <property type="match status" value="1"/>
</dbReference>
<dbReference type="Proteomes" id="UP000054262">
    <property type="component" value="Unassembled WGS sequence"/>
</dbReference>
<evidence type="ECO:0000256" key="3">
    <source>
        <dbReference type="ARBA" id="ARBA00023199"/>
    </source>
</evidence>
<dbReference type="GO" id="GO:0003887">
    <property type="term" value="F:DNA-directed DNA polymerase activity"/>
    <property type="evidence" value="ECO:0007669"/>
    <property type="project" value="TreeGrafter"/>
</dbReference>
<proteinExistence type="inferred from homology"/>
<dbReference type="GO" id="GO:0003684">
    <property type="term" value="F:damaged DNA binding"/>
    <property type="evidence" value="ECO:0007669"/>
    <property type="project" value="InterPro"/>
</dbReference>
<evidence type="ECO:0000256" key="2">
    <source>
        <dbReference type="ARBA" id="ARBA00022763"/>
    </source>
</evidence>
<evidence type="ECO:0000313" key="7">
    <source>
        <dbReference type="EMBL" id="EAV46778.1"/>
    </source>
</evidence>